<dbReference type="GO" id="GO:0051082">
    <property type="term" value="F:unfolded protein binding"/>
    <property type="evidence" value="ECO:0007669"/>
    <property type="project" value="InterPro"/>
</dbReference>
<name>A0A8C1VXX8_CYPCA</name>
<dbReference type="PANTHER" id="PTHR24078">
    <property type="entry name" value="DNAJ HOMOLOG SUBFAMILY C MEMBER"/>
    <property type="match status" value="1"/>
</dbReference>
<keyword evidence="2" id="KW-0732">Signal</keyword>
<dbReference type="GO" id="GO:0000122">
    <property type="term" value="P:negative regulation of transcription by RNA polymerase II"/>
    <property type="evidence" value="ECO:0007669"/>
    <property type="project" value="TreeGrafter"/>
</dbReference>
<dbReference type="Pfam" id="PF01556">
    <property type="entry name" value="DnaJ_C"/>
    <property type="match status" value="1"/>
</dbReference>
<feature type="domain" description="Chaperone DnaJ C-terminal" evidence="3">
    <location>
        <begin position="28"/>
        <end position="90"/>
    </location>
</feature>
<evidence type="ECO:0000313" key="5">
    <source>
        <dbReference type="Proteomes" id="UP000694700"/>
    </source>
</evidence>
<keyword evidence="1" id="KW-0143">Chaperone</keyword>
<feature type="signal peptide" evidence="2">
    <location>
        <begin position="1"/>
        <end position="19"/>
    </location>
</feature>
<dbReference type="GO" id="GO:0030544">
    <property type="term" value="F:Hsp70 protein binding"/>
    <property type="evidence" value="ECO:0007669"/>
    <property type="project" value="TreeGrafter"/>
</dbReference>
<dbReference type="FunFam" id="2.60.260.20:FF:000002">
    <property type="entry name" value="Dnaj homolog subfamily b member"/>
    <property type="match status" value="1"/>
</dbReference>
<dbReference type="GO" id="GO:0006457">
    <property type="term" value="P:protein folding"/>
    <property type="evidence" value="ECO:0007669"/>
    <property type="project" value="InterPro"/>
</dbReference>
<dbReference type="AlphaFoldDB" id="A0A8C1VXX8"/>
<dbReference type="Gene3D" id="2.60.260.20">
    <property type="entry name" value="Urease metallochaperone UreE, N-terminal domain"/>
    <property type="match status" value="1"/>
</dbReference>
<dbReference type="InterPro" id="IPR051339">
    <property type="entry name" value="DnaJ_subfamily_B"/>
</dbReference>
<evidence type="ECO:0000259" key="3">
    <source>
        <dbReference type="Pfam" id="PF01556"/>
    </source>
</evidence>
<dbReference type="Ensembl" id="ENSCCRT00015058719.1">
    <property type="protein sequence ID" value="ENSCCRP00015056835.1"/>
    <property type="gene ID" value="ENSCCRG00015023360.1"/>
</dbReference>
<dbReference type="PANTHER" id="PTHR24078:SF568">
    <property type="entry name" value="DNAJ HOMOLOG SUBFAMILY B MEMBER 1"/>
    <property type="match status" value="1"/>
</dbReference>
<evidence type="ECO:0000313" key="4">
    <source>
        <dbReference type="Ensembl" id="ENSCCRP00015056835.1"/>
    </source>
</evidence>
<dbReference type="Proteomes" id="UP000694700">
    <property type="component" value="Unplaced"/>
</dbReference>
<accession>A0A8C1VXX8</accession>
<protein>
    <recommendedName>
        <fullName evidence="3">Chaperone DnaJ C-terminal domain-containing protein</fullName>
    </recommendedName>
</protein>
<dbReference type="InterPro" id="IPR008971">
    <property type="entry name" value="HSP40/DnaJ_pept-bd"/>
</dbReference>
<feature type="chain" id="PRO_5034812573" description="Chaperone DnaJ C-terminal domain-containing protein" evidence="2">
    <location>
        <begin position="20"/>
        <end position="98"/>
    </location>
</feature>
<reference evidence="4" key="1">
    <citation type="submission" date="2025-08" db="UniProtKB">
        <authorList>
            <consortium name="Ensembl"/>
        </authorList>
    </citation>
    <scope>IDENTIFICATION</scope>
</reference>
<evidence type="ECO:0000256" key="1">
    <source>
        <dbReference type="ARBA" id="ARBA00023186"/>
    </source>
</evidence>
<dbReference type="GO" id="GO:0003714">
    <property type="term" value="F:transcription corepressor activity"/>
    <property type="evidence" value="ECO:0007669"/>
    <property type="project" value="TreeGrafter"/>
</dbReference>
<evidence type="ECO:0000256" key="2">
    <source>
        <dbReference type="SAM" id="SignalP"/>
    </source>
</evidence>
<sequence>MACHLFFFFFTAIFRITFWHAPYLSTTRTEEKILTVEVKKGWKEGTKITFPKEGDEMPTNIPADVVFMVKDKPHPVYKRDGSDIIYPAKICSTHELSS</sequence>
<organism evidence="4 5">
    <name type="scientific">Cyprinus carpio</name>
    <name type="common">Common carp</name>
    <dbReference type="NCBI Taxonomy" id="7962"/>
    <lineage>
        <taxon>Eukaryota</taxon>
        <taxon>Metazoa</taxon>
        <taxon>Chordata</taxon>
        <taxon>Craniata</taxon>
        <taxon>Vertebrata</taxon>
        <taxon>Euteleostomi</taxon>
        <taxon>Actinopterygii</taxon>
        <taxon>Neopterygii</taxon>
        <taxon>Teleostei</taxon>
        <taxon>Ostariophysi</taxon>
        <taxon>Cypriniformes</taxon>
        <taxon>Cyprinidae</taxon>
        <taxon>Cyprininae</taxon>
        <taxon>Cyprinus</taxon>
    </lineage>
</organism>
<dbReference type="GO" id="GO:0005829">
    <property type="term" value="C:cytosol"/>
    <property type="evidence" value="ECO:0007669"/>
    <property type="project" value="TreeGrafter"/>
</dbReference>
<proteinExistence type="predicted"/>
<dbReference type="SUPFAM" id="SSF49493">
    <property type="entry name" value="HSP40/DnaJ peptide-binding domain"/>
    <property type="match status" value="1"/>
</dbReference>
<dbReference type="InterPro" id="IPR002939">
    <property type="entry name" value="DnaJ_C"/>
</dbReference>